<accession>A0A381Y0N3</accession>
<reference evidence="3" key="1">
    <citation type="submission" date="2018-05" db="EMBL/GenBank/DDBJ databases">
        <authorList>
            <person name="Lanie J.A."/>
            <person name="Ng W.-L."/>
            <person name="Kazmierczak K.M."/>
            <person name="Andrzejewski T.M."/>
            <person name="Davidsen T.M."/>
            <person name="Wayne K.J."/>
            <person name="Tettelin H."/>
            <person name="Glass J.I."/>
            <person name="Rusch D."/>
            <person name="Podicherti R."/>
            <person name="Tsui H.-C.T."/>
            <person name="Winkler M.E."/>
        </authorList>
    </citation>
    <scope>NUCLEOTIDE SEQUENCE</scope>
</reference>
<dbReference type="EMBL" id="UINC01017077">
    <property type="protein sequence ID" value="SVA70584.1"/>
    <property type="molecule type" value="Genomic_DNA"/>
</dbReference>
<dbReference type="InterPro" id="IPR010627">
    <property type="entry name" value="Prepilin_pept_A24_N"/>
</dbReference>
<dbReference type="GO" id="GO:0005886">
    <property type="term" value="C:plasma membrane"/>
    <property type="evidence" value="ECO:0007669"/>
    <property type="project" value="TreeGrafter"/>
</dbReference>
<evidence type="ECO:0000313" key="3">
    <source>
        <dbReference type="EMBL" id="SVA70584.1"/>
    </source>
</evidence>
<dbReference type="GO" id="GO:0004190">
    <property type="term" value="F:aspartic-type endopeptidase activity"/>
    <property type="evidence" value="ECO:0007669"/>
    <property type="project" value="TreeGrafter"/>
</dbReference>
<keyword evidence="1" id="KW-0812">Transmembrane</keyword>
<protein>
    <recommendedName>
        <fullName evidence="2">Prepilin peptidase A24 N-terminal domain-containing protein</fullName>
    </recommendedName>
</protein>
<feature type="non-terminal residue" evidence="3">
    <location>
        <position position="1"/>
    </location>
</feature>
<dbReference type="AlphaFoldDB" id="A0A381Y0N3"/>
<dbReference type="Pfam" id="PF06750">
    <property type="entry name" value="A24_N_bact"/>
    <property type="match status" value="1"/>
</dbReference>
<dbReference type="InterPro" id="IPR050882">
    <property type="entry name" value="Prepilin_peptidase/N-MTase"/>
</dbReference>
<dbReference type="PANTHER" id="PTHR30487:SF0">
    <property type="entry name" value="PREPILIN LEADER PEPTIDASE_N-METHYLTRANSFERASE-RELATED"/>
    <property type="match status" value="1"/>
</dbReference>
<feature type="domain" description="Prepilin peptidase A24 N-terminal" evidence="2">
    <location>
        <begin position="4"/>
        <end position="87"/>
    </location>
</feature>
<dbReference type="GO" id="GO:0006465">
    <property type="term" value="P:signal peptide processing"/>
    <property type="evidence" value="ECO:0007669"/>
    <property type="project" value="TreeGrafter"/>
</dbReference>
<feature type="transmembrane region" description="Helical" evidence="1">
    <location>
        <begin position="95"/>
        <end position="114"/>
    </location>
</feature>
<name>A0A381Y0N3_9ZZZZ</name>
<sequence length="131" mass="14346">VFFVFGSVVGSFLNVCIYRMPRDLSLAKPGSQCPKCDFAIPWRLNIPIMSWLWLRGRCRQCAAPISPRYLTVELLTGLAFLATWLAFGAQTTPGVLLAVTWGAVLAGLIAATFIDFEHFIIPDQITLGGVA</sequence>
<feature type="transmembrane region" description="Helical" evidence="1">
    <location>
        <begin position="69"/>
        <end position="89"/>
    </location>
</feature>
<evidence type="ECO:0000256" key="1">
    <source>
        <dbReference type="SAM" id="Phobius"/>
    </source>
</evidence>
<keyword evidence="1" id="KW-1133">Transmembrane helix</keyword>
<evidence type="ECO:0000259" key="2">
    <source>
        <dbReference type="Pfam" id="PF06750"/>
    </source>
</evidence>
<feature type="non-terminal residue" evidence="3">
    <location>
        <position position="131"/>
    </location>
</feature>
<proteinExistence type="predicted"/>
<gene>
    <name evidence="3" type="ORF">METZ01_LOCUS123438</name>
</gene>
<keyword evidence="1" id="KW-0472">Membrane</keyword>
<organism evidence="3">
    <name type="scientific">marine metagenome</name>
    <dbReference type="NCBI Taxonomy" id="408172"/>
    <lineage>
        <taxon>unclassified sequences</taxon>
        <taxon>metagenomes</taxon>
        <taxon>ecological metagenomes</taxon>
    </lineage>
</organism>
<dbReference type="PANTHER" id="PTHR30487">
    <property type="entry name" value="TYPE 4 PREPILIN-LIKE PROTEINS LEADER PEPTIDE-PROCESSING ENZYME"/>
    <property type="match status" value="1"/>
</dbReference>